<accession>A0A4R3HRV6</accession>
<dbReference type="InterPro" id="IPR002068">
    <property type="entry name" value="A-crystallin/Hsp20_dom"/>
</dbReference>
<reference evidence="4 5" key="1">
    <citation type="submission" date="2019-03" db="EMBL/GenBank/DDBJ databases">
        <title>Genomic Encyclopedia of Archaeal and Bacterial Type Strains, Phase II (KMG-II): from individual species to whole genera.</title>
        <authorList>
            <person name="Goeker M."/>
        </authorList>
    </citation>
    <scope>NUCLEOTIDE SEQUENCE [LARGE SCALE GENOMIC DNA]</scope>
    <source>
        <strain evidence="4 5">DSM 15388</strain>
    </source>
</reference>
<evidence type="ECO:0000256" key="2">
    <source>
        <dbReference type="RuleBase" id="RU003616"/>
    </source>
</evidence>
<comment type="caution">
    <text evidence="4">The sequence shown here is derived from an EMBL/GenBank/DDBJ whole genome shotgun (WGS) entry which is preliminary data.</text>
</comment>
<evidence type="ECO:0000313" key="4">
    <source>
        <dbReference type="EMBL" id="TCS35866.1"/>
    </source>
</evidence>
<proteinExistence type="inferred from homology"/>
<dbReference type="PROSITE" id="PS01031">
    <property type="entry name" value="SHSP"/>
    <property type="match status" value="1"/>
</dbReference>
<keyword evidence="5" id="KW-1185">Reference proteome</keyword>
<dbReference type="Pfam" id="PF00011">
    <property type="entry name" value="HSP20"/>
    <property type="match status" value="1"/>
</dbReference>
<dbReference type="Gene3D" id="2.60.40.790">
    <property type="match status" value="1"/>
</dbReference>
<name>A0A4R3HRV6_9GAMM</name>
<dbReference type="CDD" id="cd06464">
    <property type="entry name" value="ACD_sHsps-like"/>
    <property type="match status" value="1"/>
</dbReference>
<evidence type="ECO:0000259" key="3">
    <source>
        <dbReference type="PROSITE" id="PS01031"/>
    </source>
</evidence>
<sequence>MKLEKLNPWNWFKHEDEAGSAAAPVPVKKGETLPVAGGHPLDSFVQLHRDMDRLFDEAFRSFGLSGPGRFSHEAFMPALDINQGFKPSTDVSGDEKQYEISVDLPGMKEGDVSIELKDRILTIKGETETKTDSDDKKYYRVERYYGSFQRTLALPEDAAADDIHATMKDGLLKITVPRVTMNESDVKRISIAS</sequence>
<dbReference type="SUPFAM" id="SSF49764">
    <property type="entry name" value="HSP20-like chaperones"/>
    <property type="match status" value="1"/>
</dbReference>
<dbReference type="PANTHER" id="PTHR11527">
    <property type="entry name" value="HEAT-SHOCK PROTEIN 20 FAMILY MEMBER"/>
    <property type="match status" value="1"/>
</dbReference>
<feature type="domain" description="SHSP" evidence="3">
    <location>
        <begin position="80"/>
        <end position="193"/>
    </location>
</feature>
<dbReference type="InterPro" id="IPR008978">
    <property type="entry name" value="HSP20-like_chaperone"/>
</dbReference>
<protein>
    <submittedName>
        <fullName evidence="4">HSP20 family protein</fullName>
    </submittedName>
</protein>
<dbReference type="AlphaFoldDB" id="A0A4R3HRV6"/>
<dbReference type="InterPro" id="IPR031107">
    <property type="entry name" value="Small_HSP"/>
</dbReference>
<evidence type="ECO:0000313" key="5">
    <source>
        <dbReference type="Proteomes" id="UP000295793"/>
    </source>
</evidence>
<gene>
    <name evidence="4" type="ORF">BCF53_1301</name>
</gene>
<comment type="similarity">
    <text evidence="1 2">Belongs to the small heat shock protein (HSP20) family.</text>
</comment>
<dbReference type="Proteomes" id="UP000295793">
    <property type="component" value="Unassembled WGS sequence"/>
</dbReference>
<organism evidence="4 5">
    <name type="scientific">Reinekea marinisedimentorum</name>
    <dbReference type="NCBI Taxonomy" id="230495"/>
    <lineage>
        <taxon>Bacteria</taxon>
        <taxon>Pseudomonadati</taxon>
        <taxon>Pseudomonadota</taxon>
        <taxon>Gammaproteobacteria</taxon>
        <taxon>Oceanospirillales</taxon>
        <taxon>Saccharospirillaceae</taxon>
        <taxon>Reinekea</taxon>
    </lineage>
</organism>
<dbReference type="RefSeq" id="WP_132704135.1">
    <property type="nucleotide sequence ID" value="NZ_SLZR01000030.1"/>
</dbReference>
<dbReference type="EMBL" id="SLZR01000030">
    <property type="protein sequence ID" value="TCS35866.1"/>
    <property type="molecule type" value="Genomic_DNA"/>
</dbReference>
<dbReference type="OrthoDB" id="9792695at2"/>
<evidence type="ECO:0000256" key="1">
    <source>
        <dbReference type="PROSITE-ProRule" id="PRU00285"/>
    </source>
</evidence>